<feature type="compositionally biased region" description="Pro residues" evidence="1">
    <location>
        <begin position="92"/>
        <end position="103"/>
    </location>
</feature>
<feature type="region of interest" description="Disordered" evidence="1">
    <location>
        <begin position="308"/>
        <end position="434"/>
    </location>
</feature>
<name>A0AAF1BIS7_9TREE</name>
<dbReference type="Proteomes" id="UP000827549">
    <property type="component" value="Chromosome 4"/>
</dbReference>
<feature type="compositionally biased region" description="Polar residues" evidence="1">
    <location>
        <begin position="354"/>
        <end position="363"/>
    </location>
</feature>
<protein>
    <submittedName>
        <fullName evidence="2">Uncharacterized protein</fullName>
    </submittedName>
</protein>
<accession>A0AAF1BIS7</accession>
<dbReference type="AlphaFoldDB" id="A0AAF1BIS7"/>
<gene>
    <name evidence="2" type="ORF">LOC62_04G006114</name>
</gene>
<feature type="region of interest" description="Disordered" evidence="1">
    <location>
        <begin position="164"/>
        <end position="210"/>
    </location>
</feature>
<proteinExistence type="predicted"/>
<keyword evidence="3" id="KW-1185">Reference proteome</keyword>
<feature type="region of interest" description="Disordered" evidence="1">
    <location>
        <begin position="228"/>
        <end position="250"/>
    </location>
</feature>
<evidence type="ECO:0000313" key="2">
    <source>
        <dbReference type="EMBL" id="WOO82631.1"/>
    </source>
</evidence>
<feature type="compositionally biased region" description="Basic residues" evidence="1">
    <location>
        <begin position="228"/>
        <end position="237"/>
    </location>
</feature>
<dbReference type="EMBL" id="CP086717">
    <property type="protein sequence ID" value="WOO82631.1"/>
    <property type="molecule type" value="Genomic_DNA"/>
</dbReference>
<feature type="compositionally biased region" description="Low complexity" evidence="1">
    <location>
        <begin position="64"/>
        <end position="76"/>
    </location>
</feature>
<feature type="region of interest" description="Disordered" evidence="1">
    <location>
        <begin position="24"/>
        <end position="109"/>
    </location>
</feature>
<dbReference type="PRINTS" id="PR01217">
    <property type="entry name" value="PRICHEXTENSN"/>
</dbReference>
<organism evidence="2 3">
    <name type="scientific">Vanrija pseudolonga</name>
    <dbReference type="NCBI Taxonomy" id="143232"/>
    <lineage>
        <taxon>Eukaryota</taxon>
        <taxon>Fungi</taxon>
        <taxon>Dikarya</taxon>
        <taxon>Basidiomycota</taxon>
        <taxon>Agaricomycotina</taxon>
        <taxon>Tremellomycetes</taxon>
        <taxon>Trichosporonales</taxon>
        <taxon>Trichosporonaceae</taxon>
        <taxon>Vanrija</taxon>
    </lineage>
</organism>
<evidence type="ECO:0000256" key="1">
    <source>
        <dbReference type="SAM" id="MobiDB-lite"/>
    </source>
</evidence>
<feature type="compositionally biased region" description="Pro residues" evidence="1">
    <location>
        <begin position="48"/>
        <end position="63"/>
    </location>
</feature>
<dbReference type="GeneID" id="87809341"/>
<feature type="compositionally biased region" description="Pro residues" evidence="1">
    <location>
        <begin position="171"/>
        <end position="203"/>
    </location>
</feature>
<dbReference type="RefSeq" id="XP_062628663.1">
    <property type="nucleotide sequence ID" value="XM_062772679.1"/>
</dbReference>
<reference evidence="2" key="1">
    <citation type="submission" date="2023-10" db="EMBL/GenBank/DDBJ databases">
        <authorList>
            <person name="Noh H."/>
        </authorList>
    </citation>
    <scope>NUCLEOTIDE SEQUENCE</scope>
    <source>
        <strain evidence="2">DUCC4014</strain>
    </source>
</reference>
<feature type="compositionally biased region" description="Polar residues" evidence="1">
    <location>
        <begin position="377"/>
        <end position="392"/>
    </location>
</feature>
<sequence length="434" mass="44574">MQWEPGKKQWFYVRRVLWPAALTPRQIDPTTTPPKRQWEFPELAAVVYPPPTPAPAQSPPPQPSSSAQDQQAATSPPSSPTEHWLAVRAEPIPRPPAPAPTLPGYPLRVPISPHVAPPQGKNTAAAYFSNAQAPLPETTVVLLQGSVTGSAGGGKDVFARPASAASFSLPPGAPPKPSSPAPPPAPPPGPRPPPAPQPSPSPTPSINIPGVGDVGGLLTGILGVSLSRPRRRYRKSRGPTPKPAAPASPLAPLFAIGMSQLEGRTSARPASDANTAAFVPLVDGALSLVGGKLGDAQDPLGSLIGGLNPFSGGGGGEKRKSNGGGGHRPHANSFGGFGRRELDVGAGGFVGQGQDDTPQSYGFGQQLGRTRDELYQPQHQPQYDGSAPNTNPGAWAPGHGHSASYGDGGGAAGNDEKQQQQQQGIAYGGAGHWV</sequence>
<evidence type="ECO:0000313" key="3">
    <source>
        <dbReference type="Proteomes" id="UP000827549"/>
    </source>
</evidence>